<evidence type="ECO:0000259" key="3">
    <source>
        <dbReference type="PROSITE" id="PS51371"/>
    </source>
</evidence>
<dbReference type="PANTHER" id="PTHR43080:SF2">
    <property type="entry name" value="CBS DOMAIN-CONTAINING PROTEIN"/>
    <property type="match status" value="1"/>
</dbReference>
<dbReference type="InterPro" id="IPR046342">
    <property type="entry name" value="CBS_dom_sf"/>
</dbReference>
<evidence type="ECO:0000256" key="2">
    <source>
        <dbReference type="PROSITE-ProRule" id="PRU00703"/>
    </source>
</evidence>
<dbReference type="OrthoDB" id="9802114at2"/>
<feature type="domain" description="CBS" evidence="3">
    <location>
        <begin position="7"/>
        <end position="65"/>
    </location>
</feature>
<name>A0A3L7K5L4_9BACI</name>
<dbReference type="AlphaFoldDB" id="A0A3L7K5L4"/>
<evidence type="ECO:0000313" key="4">
    <source>
        <dbReference type="EMBL" id="RLQ97361.1"/>
    </source>
</evidence>
<reference evidence="4 5" key="1">
    <citation type="submission" date="2018-10" db="EMBL/GenBank/DDBJ databases">
        <title>Falsibacillus sp. genome draft.</title>
        <authorList>
            <person name="Shi S."/>
        </authorList>
    </citation>
    <scope>NUCLEOTIDE SEQUENCE [LARGE SCALE GENOMIC DNA]</scope>
    <source>
        <strain evidence="4 5">GY 10110</strain>
    </source>
</reference>
<dbReference type="SMART" id="SM00116">
    <property type="entry name" value="CBS"/>
    <property type="match status" value="2"/>
</dbReference>
<comment type="caution">
    <text evidence="4">The sequence shown here is derived from an EMBL/GenBank/DDBJ whole genome shotgun (WGS) entry which is preliminary data.</text>
</comment>
<dbReference type="SUPFAM" id="SSF54631">
    <property type="entry name" value="CBS-domain pair"/>
    <property type="match status" value="1"/>
</dbReference>
<accession>A0A3L7K5L4</accession>
<dbReference type="CDD" id="cd04622">
    <property type="entry name" value="CBS_pair_HRP1_like"/>
    <property type="match status" value="1"/>
</dbReference>
<dbReference type="PANTHER" id="PTHR43080">
    <property type="entry name" value="CBS DOMAIN-CONTAINING PROTEIN CBSX3, MITOCHONDRIAL"/>
    <property type="match status" value="1"/>
</dbReference>
<feature type="domain" description="CBS" evidence="3">
    <location>
        <begin position="70"/>
        <end position="125"/>
    </location>
</feature>
<gene>
    <name evidence="4" type="ORF">D9X91_04210</name>
</gene>
<proteinExistence type="predicted"/>
<dbReference type="Gene3D" id="3.10.580.10">
    <property type="entry name" value="CBS-domain"/>
    <property type="match status" value="1"/>
</dbReference>
<dbReference type="InterPro" id="IPR000644">
    <property type="entry name" value="CBS_dom"/>
</dbReference>
<dbReference type="EMBL" id="RCVZ01000002">
    <property type="protein sequence ID" value="RLQ97361.1"/>
    <property type="molecule type" value="Genomic_DNA"/>
</dbReference>
<keyword evidence="5" id="KW-1185">Reference proteome</keyword>
<dbReference type="RefSeq" id="WP_121679311.1">
    <property type="nucleotide sequence ID" value="NZ_RCVZ01000002.1"/>
</dbReference>
<dbReference type="Proteomes" id="UP000276770">
    <property type="component" value="Unassembled WGS sequence"/>
</dbReference>
<protein>
    <submittedName>
        <fullName evidence="4">CBS domain-containing protein</fullName>
    </submittedName>
</protein>
<dbReference type="PROSITE" id="PS51371">
    <property type="entry name" value="CBS"/>
    <property type="match status" value="2"/>
</dbReference>
<dbReference type="Pfam" id="PF00571">
    <property type="entry name" value="CBS"/>
    <property type="match status" value="2"/>
</dbReference>
<evidence type="ECO:0000256" key="1">
    <source>
        <dbReference type="ARBA" id="ARBA00023122"/>
    </source>
</evidence>
<sequence length="139" mass="14686">MQVRDVMSTNVQSCSNQDSLQDVANKMHSSNIGAIPVVQNGQVVGMVTDRDLAIRGVTDGNAHSSVSQIMSNNIVTVQSDASLEEAAALMSQHQIRRLPVVDNGQIVGMLSLGDLAVRDQSNNSAGGALSQISKNNDLQ</sequence>
<keyword evidence="1 2" id="KW-0129">CBS domain</keyword>
<organism evidence="4 5">
    <name type="scientific">Falsibacillus albus</name>
    <dbReference type="NCBI Taxonomy" id="2478915"/>
    <lineage>
        <taxon>Bacteria</taxon>
        <taxon>Bacillati</taxon>
        <taxon>Bacillota</taxon>
        <taxon>Bacilli</taxon>
        <taxon>Bacillales</taxon>
        <taxon>Bacillaceae</taxon>
        <taxon>Falsibacillus</taxon>
    </lineage>
</organism>
<evidence type="ECO:0000313" key="5">
    <source>
        <dbReference type="Proteomes" id="UP000276770"/>
    </source>
</evidence>
<dbReference type="InterPro" id="IPR051257">
    <property type="entry name" value="Diverse_CBS-Domain"/>
</dbReference>